<protein>
    <submittedName>
        <fullName evidence="1">Uncharacterized protein</fullName>
    </submittedName>
</protein>
<dbReference type="Proteomes" id="UP000295188">
    <property type="component" value="Unassembled WGS sequence"/>
</dbReference>
<dbReference type="RefSeq" id="WP_132550732.1">
    <property type="nucleotide sequence ID" value="NZ_SMAA01000014.1"/>
</dbReference>
<keyword evidence="2" id="KW-1185">Reference proteome</keyword>
<accession>A0A4R3K4Q5</accession>
<evidence type="ECO:0000313" key="2">
    <source>
        <dbReference type="Proteomes" id="UP000295188"/>
    </source>
</evidence>
<comment type="caution">
    <text evidence="1">The sequence shown here is derived from an EMBL/GenBank/DDBJ whole genome shotgun (WGS) entry which is preliminary data.</text>
</comment>
<name>A0A4R3K4Q5_9FIRM</name>
<dbReference type="EMBL" id="SMAA01000014">
    <property type="protein sequence ID" value="TCS77675.1"/>
    <property type="molecule type" value="Genomic_DNA"/>
</dbReference>
<organism evidence="1 2">
    <name type="scientific">Pectinatus cerevisiiphilus</name>
    <dbReference type="NCBI Taxonomy" id="86956"/>
    <lineage>
        <taxon>Bacteria</taxon>
        <taxon>Bacillati</taxon>
        <taxon>Bacillota</taxon>
        <taxon>Negativicutes</taxon>
        <taxon>Selenomonadales</taxon>
        <taxon>Selenomonadaceae</taxon>
        <taxon>Pectinatus</taxon>
    </lineage>
</organism>
<dbReference type="AlphaFoldDB" id="A0A4R3K4Q5"/>
<dbReference type="OrthoDB" id="3035629at2"/>
<evidence type="ECO:0000313" key="1">
    <source>
        <dbReference type="EMBL" id="TCS77675.1"/>
    </source>
</evidence>
<sequence>MKGEKSYGKSVQVTIIDKSPESMCCDIDKAAEDLYEKMDQFLKVEQEYILSPETWLEYEPKHEAIKESLQNLQAVQANDNICCLNSLVYSRLVRFFSWPLLLFSYYFRAAHQENCLFYIVAYPGALGELT</sequence>
<reference evidence="1 2" key="1">
    <citation type="submission" date="2019-03" db="EMBL/GenBank/DDBJ databases">
        <title>Genomic Encyclopedia of Type Strains, Phase IV (KMG-IV): sequencing the most valuable type-strain genomes for metagenomic binning, comparative biology and taxonomic classification.</title>
        <authorList>
            <person name="Goeker M."/>
        </authorList>
    </citation>
    <scope>NUCLEOTIDE SEQUENCE [LARGE SCALE GENOMIC DNA]</scope>
    <source>
        <strain evidence="1 2">DSM 20467</strain>
    </source>
</reference>
<proteinExistence type="predicted"/>
<gene>
    <name evidence="1" type="ORF">EDC37_11476</name>
</gene>